<name>A0A557XFY6_9MYCO</name>
<reference evidence="1 2" key="1">
    <citation type="submission" date="2019-07" db="EMBL/GenBank/DDBJ databases">
        <title>New Mycobacterium species.</title>
        <authorList>
            <person name="Tortoli E."/>
            <person name="Ghielmetti G."/>
            <person name="Friedel U."/>
            <person name="Trovato A."/>
        </authorList>
    </citation>
    <scope>NUCLEOTIDE SEQUENCE [LARGE SCALE GENOMIC DNA]</scope>
    <source>
        <strain evidence="1 2">16-83</strain>
    </source>
</reference>
<proteinExistence type="predicted"/>
<protein>
    <submittedName>
        <fullName evidence="1">NAD(P)H nitroreductase</fullName>
    </submittedName>
</protein>
<dbReference type="Gene3D" id="3.40.109.10">
    <property type="entry name" value="NADH Oxidase"/>
    <property type="match status" value="1"/>
</dbReference>
<dbReference type="InterPro" id="IPR000415">
    <property type="entry name" value="Nitroreductase-like"/>
</dbReference>
<accession>A0A557XFY6</accession>
<dbReference type="PANTHER" id="PTHR23026">
    <property type="entry name" value="NADPH NITROREDUCTASE"/>
    <property type="match status" value="1"/>
</dbReference>
<dbReference type="EMBL" id="VMQU01000116">
    <property type="protein sequence ID" value="TVS84559.1"/>
    <property type="molecule type" value="Genomic_DNA"/>
</dbReference>
<organism evidence="1 2">
    <name type="scientific">Mycobacterium helveticum</name>
    <dbReference type="NCBI Taxonomy" id="2592811"/>
    <lineage>
        <taxon>Bacteria</taxon>
        <taxon>Bacillati</taxon>
        <taxon>Actinomycetota</taxon>
        <taxon>Actinomycetes</taxon>
        <taxon>Mycobacteriales</taxon>
        <taxon>Mycobacteriaceae</taxon>
        <taxon>Mycobacterium</taxon>
    </lineage>
</organism>
<dbReference type="NCBIfam" id="NF047509">
    <property type="entry name" value="Rv3131_FMN_oxido"/>
    <property type="match status" value="1"/>
</dbReference>
<comment type="caution">
    <text evidence="1">The sequence shown here is derived from an EMBL/GenBank/DDBJ whole genome shotgun (WGS) entry which is preliminary data.</text>
</comment>
<sequence length="340" mass="37015">MAATNITEGAVETQVIEDAVRLACRAPSLYNSQPWLWVTNSGRLDLFLDSSRVLHADRSTRQAHISCGAVLDHLRVAMAAAGWMADVDRFPTPSNPGHLATVEFTRLGCVTNDQRRRADAILKRRTDRLPLLSPCTAPTTWDSIEGVLRGRVGADAVRLDVLPDEMRPRLAEAAQLTESLRLYDSAYHSELDWWTAPFVVSEGIPHTALVSAAESDRVGVNRVFPLTHNGERRTNIGQDYSKILMLSTDADSLADALACGEALSAVLLECTMAGFATCPVTHLTELSVSRELLAAVTDHTDLPQVLIRVGVAPTLGEILPVTPRRPLADVLRAEVSTRNA</sequence>
<dbReference type="InterPro" id="IPR050627">
    <property type="entry name" value="Nitroreductase/BluB"/>
</dbReference>
<dbReference type="PANTHER" id="PTHR23026:SF123">
    <property type="entry name" value="NAD(P)H NITROREDUCTASE RV3131-RELATED"/>
    <property type="match status" value="1"/>
</dbReference>
<dbReference type="Proteomes" id="UP000320513">
    <property type="component" value="Unassembled WGS sequence"/>
</dbReference>
<evidence type="ECO:0000313" key="1">
    <source>
        <dbReference type="EMBL" id="TVS84559.1"/>
    </source>
</evidence>
<evidence type="ECO:0000313" key="2">
    <source>
        <dbReference type="Proteomes" id="UP000320513"/>
    </source>
</evidence>
<dbReference type="AlphaFoldDB" id="A0A557XFY6"/>
<dbReference type="SUPFAM" id="SSF55469">
    <property type="entry name" value="FMN-dependent nitroreductase-like"/>
    <property type="match status" value="2"/>
</dbReference>
<gene>
    <name evidence="1" type="ORF">FPZ47_21540</name>
</gene>
<dbReference type="GO" id="GO:0016491">
    <property type="term" value="F:oxidoreductase activity"/>
    <property type="evidence" value="ECO:0007669"/>
    <property type="project" value="InterPro"/>
</dbReference>
<dbReference type="OrthoDB" id="8156917at2"/>
<keyword evidence="2" id="KW-1185">Reference proteome</keyword>